<dbReference type="GO" id="GO:0008783">
    <property type="term" value="F:agmatinase activity"/>
    <property type="evidence" value="ECO:0007669"/>
    <property type="project" value="UniProtKB-EC"/>
</dbReference>
<dbReference type="Gene3D" id="3.40.800.10">
    <property type="entry name" value="Ureohydrolase domain"/>
    <property type="match status" value="1"/>
</dbReference>
<name>A0ABS1SL17_9MICO</name>
<dbReference type="RefSeq" id="WP_202380859.1">
    <property type="nucleotide sequence ID" value="NZ_BAAAMA010000008.1"/>
</dbReference>
<keyword evidence="3 4" id="KW-0378">Hydrolase</keyword>
<dbReference type="SUPFAM" id="SSF52768">
    <property type="entry name" value="Arginase/deacetylase"/>
    <property type="match status" value="1"/>
</dbReference>
<dbReference type="Pfam" id="PF00491">
    <property type="entry name" value="Arginase"/>
    <property type="match status" value="1"/>
</dbReference>
<evidence type="ECO:0000256" key="3">
    <source>
        <dbReference type="ARBA" id="ARBA00022801"/>
    </source>
</evidence>
<dbReference type="NCBIfam" id="TIGR01230">
    <property type="entry name" value="agmatinase"/>
    <property type="match status" value="1"/>
</dbReference>
<dbReference type="PROSITE" id="PS01053">
    <property type="entry name" value="ARGINASE_1"/>
    <property type="match status" value="1"/>
</dbReference>
<dbReference type="EMBL" id="QYAD01000001">
    <property type="protein sequence ID" value="MBL3688858.1"/>
    <property type="molecule type" value="Genomic_DNA"/>
</dbReference>
<keyword evidence="6" id="KW-1185">Reference proteome</keyword>
<comment type="similarity">
    <text evidence="1">Belongs to the arginase family. Agmatinase subfamily.</text>
</comment>
<dbReference type="InterPro" id="IPR006035">
    <property type="entry name" value="Ureohydrolase"/>
</dbReference>
<dbReference type="InterPro" id="IPR023696">
    <property type="entry name" value="Ureohydrolase_dom_sf"/>
</dbReference>
<evidence type="ECO:0000256" key="2">
    <source>
        <dbReference type="ARBA" id="ARBA00022723"/>
    </source>
</evidence>
<dbReference type="EC" id="3.5.3.11" evidence="5"/>
<sequence>MSLDIPYTTSVGADGSPITGQVDFSQVPRFAGPGTFAGLPSLASVGEAQAGVIGIPFDSGVTFRPGARFGPEGIRGASHLIRPYNVELDAFPFAQHQVADVGNLAVTPFGIDRAVEAMLVGLAAARERAGKLVILGGDHTVAYPAIKTLARHHGPISVLHFDAHIDTFGPYFGAAMHHGTPFRRAAEEGLLDPEGCMHVGIRGPLYGPHDLAEDRAVGFQTVHSSEFATTGLGGILEQITRRLGDRPVYVSVDIDVLDPAFAPGTGTPEPGGLASRELLYLLRGLAPLNIVGADVVEVAPAYDHADVTSLAAAHIAYEFLSLWGRTPATLG</sequence>
<dbReference type="PANTHER" id="PTHR11358">
    <property type="entry name" value="ARGINASE/AGMATINASE"/>
    <property type="match status" value="1"/>
</dbReference>
<evidence type="ECO:0000256" key="4">
    <source>
        <dbReference type="RuleBase" id="RU003684"/>
    </source>
</evidence>
<gene>
    <name evidence="5" type="primary">speB</name>
    <name evidence="5" type="ORF">D3226_02640</name>
</gene>
<evidence type="ECO:0000313" key="5">
    <source>
        <dbReference type="EMBL" id="MBL3688858.1"/>
    </source>
</evidence>
<evidence type="ECO:0000256" key="1">
    <source>
        <dbReference type="ARBA" id="ARBA00009227"/>
    </source>
</evidence>
<dbReference type="PIRSF" id="PIRSF036979">
    <property type="entry name" value="Arginase"/>
    <property type="match status" value="1"/>
</dbReference>
<organism evidence="5 6">
    <name type="scientific">Leucobacter chromiireducens subsp. chromiireducens</name>
    <dbReference type="NCBI Taxonomy" id="660067"/>
    <lineage>
        <taxon>Bacteria</taxon>
        <taxon>Bacillati</taxon>
        <taxon>Actinomycetota</taxon>
        <taxon>Actinomycetes</taxon>
        <taxon>Micrococcales</taxon>
        <taxon>Microbacteriaceae</taxon>
        <taxon>Leucobacter</taxon>
    </lineage>
</organism>
<dbReference type="Proteomes" id="UP001646141">
    <property type="component" value="Unassembled WGS sequence"/>
</dbReference>
<dbReference type="InterPro" id="IPR020855">
    <property type="entry name" value="Ureohydrolase_Mn_BS"/>
</dbReference>
<dbReference type="InterPro" id="IPR005925">
    <property type="entry name" value="Agmatinase-rel"/>
</dbReference>
<dbReference type="PROSITE" id="PS51409">
    <property type="entry name" value="ARGINASE_2"/>
    <property type="match status" value="1"/>
</dbReference>
<dbReference type="PANTHER" id="PTHR11358:SF26">
    <property type="entry name" value="GUANIDINO ACID HYDROLASE, MITOCHONDRIAL"/>
    <property type="match status" value="1"/>
</dbReference>
<protein>
    <submittedName>
        <fullName evidence="5">Agmatinase</fullName>
        <ecNumber evidence="5">3.5.3.11</ecNumber>
    </submittedName>
</protein>
<evidence type="ECO:0000313" key="6">
    <source>
        <dbReference type="Proteomes" id="UP001646141"/>
    </source>
</evidence>
<comment type="caution">
    <text evidence="5">The sequence shown here is derived from an EMBL/GenBank/DDBJ whole genome shotgun (WGS) entry which is preliminary data.</text>
</comment>
<dbReference type="PRINTS" id="PR00116">
    <property type="entry name" value="ARGINASE"/>
</dbReference>
<dbReference type="CDD" id="cd11592">
    <property type="entry name" value="Agmatinase_PAH"/>
    <property type="match status" value="1"/>
</dbReference>
<proteinExistence type="inferred from homology"/>
<keyword evidence="2" id="KW-0479">Metal-binding</keyword>
<reference evidence="5 6" key="1">
    <citation type="submission" date="2018-09" db="EMBL/GenBank/DDBJ databases">
        <title>Comparative genomics of Leucobacter spp.</title>
        <authorList>
            <person name="Reis A.C."/>
            <person name="Kolvenbach B.A."/>
            <person name="Corvini P.F.X."/>
            <person name="Nunes O.C."/>
        </authorList>
    </citation>
    <scope>NUCLEOTIDE SEQUENCE [LARGE SCALE GENOMIC DNA]</scope>
    <source>
        <strain evidence="5 6">L-1</strain>
    </source>
</reference>
<accession>A0ABS1SL17</accession>